<gene>
    <name evidence="1" type="ORF">HGO26_17035</name>
</gene>
<name>A0ABX1KQW7_9GAMM</name>
<accession>A0ABX1KQW7</accession>
<organism evidence="1 2">
    <name type="scientific">Shewanella oncorhynchi</name>
    <dbReference type="NCBI Taxonomy" id="2726434"/>
    <lineage>
        <taxon>Bacteria</taxon>
        <taxon>Pseudomonadati</taxon>
        <taxon>Pseudomonadota</taxon>
        <taxon>Gammaproteobacteria</taxon>
        <taxon>Alteromonadales</taxon>
        <taxon>Shewanellaceae</taxon>
        <taxon>Shewanella</taxon>
    </lineage>
</organism>
<comment type="caution">
    <text evidence="1">The sequence shown here is derived from an EMBL/GenBank/DDBJ whole genome shotgun (WGS) entry which is preliminary data.</text>
</comment>
<sequence length="183" mass="21109">MNVITNPHFNFAETRIVLFLYDYLKGYTGGFFTVSERRKTIGNFPTLGSKDSFYSCFYHRQTTTEEHSKDDIISLPDVLFEHLNIVLSPPRLTGIIRKLHSFSYITVTDVNFHNTIFGLATLREYVKSELESVEYCRSLTSGRSNLKHIRISEYMDKVDISNKWIWDKSGIQESGSGSNEECP</sequence>
<dbReference type="RefSeq" id="WP_168826683.1">
    <property type="nucleotide sequence ID" value="NZ_JABAEB010000011.1"/>
</dbReference>
<dbReference type="EMBL" id="JABAEB010000011">
    <property type="protein sequence ID" value="NLQ24577.1"/>
    <property type="molecule type" value="Genomic_DNA"/>
</dbReference>
<protein>
    <submittedName>
        <fullName evidence="1">Uncharacterized protein</fullName>
    </submittedName>
</protein>
<reference evidence="1 2" key="1">
    <citation type="submission" date="2020-04" db="EMBL/GenBank/DDBJ databases">
        <title>The first description of lens atrophy caused by putative novel Shewanella sp. that is a new emerging pathogen for cultured rainbow trout?</title>
        <authorList>
            <person name="Saticioglu I.B."/>
            <person name="Duman M."/>
            <person name="Altun S."/>
        </authorList>
    </citation>
    <scope>NUCLEOTIDE SEQUENCE [LARGE SCALE GENOMIC DNA]</scope>
    <source>
        <strain evidence="1 2">S-1</strain>
    </source>
</reference>
<evidence type="ECO:0000313" key="2">
    <source>
        <dbReference type="Proteomes" id="UP000527352"/>
    </source>
</evidence>
<proteinExistence type="predicted"/>
<evidence type="ECO:0000313" key="1">
    <source>
        <dbReference type="EMBL" id="NLQ24577.1"/>
    </source>
</evidence>
<dbReference type="Proteomes" id="UP000527352">
    <property type="component" value="Unassembled WGS sequence"/>
</dbReference>
<keyword evidence="2" id="KW-1185">Reference proteome</keyword>